<feature type="region of interest" description="Disordered" evidence="8">
    <location>
        <begin position="700"/>
        <end position="776"/>
    </location>
</feature>
<feature type="compositionally biased region" description="Polar residues" evidence="8">
    <location>
        <begin position="12"/>
        <end position="28"/>
    </location>
</feature>
<dbReference type="InterPro" id="IPR031693">
    <property type="entry name" value="Sin3_C"/>
</dbReference>
<feature type="compositionally biased region" description="Low complexity" evidence="8">
    <location>
        <begin position="173"/>
        <end position="182"/>
    </location>
</feature>
<keyword evidence="11" id="KW-1185">Reference proteome</keyword>
<dbReference type="GO" id="GO:0033698">
    <property type="term" value="C:Rpd3L complex"/>
    <property type="evidence" value="ECO:0007669"/>
    <property type="project" value="UniProtKB-ARBA"/>
</dbReference>
<evidence type="ECO:0000256" key="4">
    <source>
        <dbReference type="ARBA" id="ARBA00023015"/>
    </source>
</evidence>
<evidence type="ECO:0000313" key="10">
    <source>
        <dbReference type="EMBL" id="RCI04557.1"/>
    </source>
</evidence>
<dbReference type="GO" id="GO:0003714">
    <property type="term" value="F:transcription corepressor activity"/>
    <property type="evidence" value="ECO:0007669"/>
    <property type="project" value="InterPro"/>
</dbReference>
<dbReference type="Pfam" id="PF16879">
    <property type="entry name" value="Sin3a_C"/>
    <property type="match status" value="1"/>
</dbReference>
<feature type="compositionally biased region" description="Acidic residues" evidence="8">
    <location>
        <begin position="712"/>
        <end position="735"/>
    </location>
</feature>
<dbReference type="FunFam" id="1.20.1160.11:FF:000001">
    <property type="entry name" value="Paired amphipathic helix protein Sin3"/>
    <property type="match status" value="1"/>
</dbReference>
<proteinExistence type="predicted"/>
<reference evidence="10 11" key="1">
    <citation type="journal article" date="2018" name="G3 (Bethesda)">
        <title>Phylogenetic and Phylogenomic Definition of Rhizopus Species.</title>
        <authorList>
            <person name="Gryganskyi A.P."/>
            <person name="Golan J."/>
            <person name="Dolatabadi S."/>
            <person name="Mondo S."/>
            <person name="Robb S."/>
            <person name="Idnurm A."/>
            <person name="Muszewska A."/>
            <person name="Steczkiewicz K."/>
            <person name="Masonjones S."/>
            <person name="Liao H.L."/>
            <person name="Gajdeczka M.T."/>
            <person name="Anike F."/>
            <person name="Vuek A."/>
            <person name="Anishchenko I.M."/>
            <person name="Voigt K."/>
            <person name="de Hoog G.S."/>
            <person name="Smith M.E."/>
            <person name="Heitman J."/>
            <person name="Vilgalys R."/>
            <person name="Stajich J.E."/>
        </authorList>
    </citation>
    <scope>NUCLEOTIDE SEQUENCE [LARGE SCALE GENOMIC DNA]</scope>
    <source>
        <strain evidence="10 11">LSU 92-RS-03</strain>
    </source>
</reference>
<feature type="compositionally biased region" description="Basic residues" evidence="8">
    <location>
        <begin position="749"/>
        <end position="766"/>
    </location>
</feature>
<evidence type="ECO:0000256" key="6">
    <source>
        <dbReference type="ARBA" id="ARBA00023242"/>
    </source>
</evidence>
<dbReference type="SMART" id="SM00761">
    <property type="entry name" value="HDAC_interact"/>
    <property type="match status" value="1"/>
</dbReference>
<dbReference type="AlphaFoldDB" id="A0A367KQY5"/>
<dbReference type="GO" id="GO:0000122">
    <property type="term" value="P:negative regulation of transcription by RNA polymerase II"/>
    <property type="evidence" value="ECO:0007669"/>
    <property type="project" value="TreeGrafter"/>
</dbReference>
<dbReference type="Gene3D" id="1.20.1160.11">
    <property type="entry name" value="Paired amphipathic helix"/>
    <property type="match status" value="3"/>
</dbReference>
<keyword evidence="6 7" id="KW-0539">Nucleus</keyword>
<accession>A0A367KQY5</accession>
<feature type="domain" description="Histone deacetylase interacting" evidence="9">
    <location>
        <begin position="424"/>
        <end position="525"/>
    </location>
</feature>
<keyword evidence="5" id="KW-0804">Transcription</keyword>
<dbReference type="InterPro" id="IPR003822">
    <property type="entry name" value="PAH"/>
</dbReference>
<dbReference type="EMBL" id="PJQM01000647">
    <property type="protein sequence ID" value="RCI04557.1"/>
    <property type="molecule type" value="Genomic_DNA"/>
</dbReference>
<comment type="subcellular location">
    <subcellularLocation>
        <location evidence="1 7">Nucleus</location>
    </subcellularLocation>
</comment>
<protein>
    <submittedName>
        <fullName evidence="10">Transcriptional regulatory protein sin3</fullName>
    </submittedName>
</protein>
<evidence type="ECO:0000256" key="3">
    <source>
        <dbReference type="ARBA" id="ARBA00022737"/>
    </source>
</evidence>
<dbReference type="OrthoDB" id="10265969at2759"/>
<dbReference type="InterPro" id="IPR039774">
    <property type="entry name" value="Sin3-like"/>
</dbReference>
<evidence type="ECO:0000256" key="7">
    <source>
        <dbReference type="PROSITE-ProRule" id="PRU00810"/>
    </source>
</evidence>
<dbReference type="GO" id="GO:0010628">
    <property type="term" value="P:positive regulation of gene expression"/>
    <property type="evidence" value="ECO:0007669"/>
    <property type="project" value="UniProtKB-ARBA"/>
</dbReference>
<dbReference type="Pfam" id="PF02671">
    <property type="entry name" value="PAH"/>
    <property type="match status" value="3"/>
</dbReference>
<keyword evidence="3" id="KW-0677">Repeat</keyword>
<dbReference type="SUPFAM" id="SSF47762">
    <property type="entry name" value="PAH2 domain"/>
    <property type="match status" value="3"/>
</dbReference>
<dbReference type="STRING" id="4846.A0A367KQY5"/>
<dbReference type="Proteomes" id="UP000253551">
    <property type="component" value="Unassembled WGS sequence"/>
</dbReference>
<dbReference type="InterPro" id="IPR013194">
    <property type="entry name" value="HDAC_interact_dom"/>
</dbReference>
<evidence type="ECO:0000256" key="1">
    <source>
        <dbReference type="ARBA" id="ARBA00004123"/>
    </source>
</evidence>
<dbReference type="PROSITE" id="PS51477">
    <property type="entry name" value="PAH"/>
    <property type="match status" value="2"/>
</dbReference>
<evidence type="ECO:0000259" key="9">
    <source>
        <dbReference type="SMART" id="SM00761"/>
    </source>
</evidence>
<feature type="compositionally biased region" description="Low complexity" evidence="8">
    <location>
        <begin position="1"/>
        <end position="11"/>
    </location>
</feature>
<dbReference type="FunFam" id="1.20.1160.11:FF:000003">
    <property type="entry name" value="Paired amphipathic helix SIN3-like protein"/>
    <property type="match status" value="1"/>
</dbReference>
<feature type="compositionally biased region" description="Basic and acidic residues" evidence="8">
    <location>
        <begin position="767"/>
        <end position="776"/>
    </location>
</feature>
<keyword evidence="2" id="KW-0678">Repressor</keyword>
<name>A0A367KQY5_RHIST</name>
<feature type="region of interest" description="Disordered" evidence="8">
    <location>
        <begin position="157"/>
        <end position="197"/>
    </location>
</feature>
<feature type="region of interest" description="Disordered" evidence="8">
    <location>
        <begin position="294"/>
        <end position="321"/>
    </location>
</feature>
<evidence type="ECO:0000256" key="5">
    <source>
        <dbReference type="ARBA" id="ARBA00023163"/>
    </source>
</evidence>
<dbReference type="PANTHER" id="PTHR12346">
    <property type="entry name" value="SIN3B-RELATED"/>
    <property type="match status" value="1"/>
</dbReference>
<evidence type="ECO:0000256" key="2">
    <source>
        <dbReference type="ARBA" id="ARBA00022491"/>
    </source>
</evidence>
<comment type="caution">
    <text evidence="10">The sequence shown here is derived from an EMBL/GenBank/DDBJ whole genome shotgun (WGS) entry which is preliminary data.</text>
</comment>
<sequence>MSPATTTASPSYSRQKTPVAESNNNTNGYRPLNVKDALTYLDQVKVKFSEQPEVYNRFLDIMKEFKSQAIDTPGVIERVSTLFRGHPALISGFNTFLPPGYRIECSTDAHLRDVIKVTTPTGTTSTTNGEPLVLQSETVDNRYYSSAMPVHYRSSHGQLPSISAYHPPPPPSSSSSQTRLPSQQHRSHSPPANDMNTRRAPVEFNHAINYVNKIKNRFSNDPDTYKQFLEILQTYQKEQKPIQEVYAQVQILFNGANDLLAEFKQFLPDTSQQQQPVPAEYYTPKGKLKKKAMAGLSKQKRVKTHHPTSSKGEHMITSDVRSGRQPIVSTSHLEDGPIISLVEVEFFDRVKRHIGNKQSYYSFLRILNMFSQQVFDANTLIDKCEPFLGGNKELFEHLKKLVGYDGHDRIIENVPFIPKFDHATCPEHGPSYRSVPKNWQNQSCSGRDALCWEVLNDEYVSHPTWASEDSGFIASKKNIYEEALHRVEEERYDYDMNIEANLNTITLLEPIAKKIASMSEEEKSSFKLSTGLGGSSKTIYQRIIKKIYGKEQGIEVIDMLHKNPAQTVPVILKRLKQKDEEWRKSQREWNKVWREIEVKNYYKALDYQGVIFKSNDRKAMSVKYLVTEIECLHHDQPADMHRIQPQFAFEFKSKKVFKDVTRALYSYFERQTTYGHDDCEVMKAFIEMFLPVFFDVPNVLPETDQPSQSDITLEEDEEDVDDEDAMDEDEDDDNDTQNSYDSSTESSRSTRRAYSRRANGRRSPRHKPTDDDHQRLLKDVLTKTIKTPLEKTSKKEQLLIEDDDEEEDEEEGSVKQHKIYNLFGNTTFYCFFRLFQTCYDRLYKMKQIGRDYRHNGEKVKLMNKAALELNITSTTFHSIEMDFRAGYYKALLKYLFGNKAYIMFTIDKLMLSIMRQLHHIVTDPKAQELLSFFKKNHEHEKNTPALTQAYRLEVIEALGNDDNLYNLAFDTSSRVLSIQLLEKEDETYELGDFDSYTKYVTDYTDLNIETAGVDHKRLQPQFLKRNLTAFEKNDTRVQSSLQYKICQNTYHMFFVINTEDAFVRLGTTTNDTLAVDNQRTKAFRRWLDKGSDTSELDEKTRLIFQ</sequence>
<organism evidence="10 11">
    <name type="scientific">Rhizopus stolonifer</name>
    <name type="common">Rhizopus nigricans</name>
    <dbReference type="NCBI Taxonomy" id="4846"/>
    <lineage>
        <taxon>Eukaryota</taxon>
        <taxon>Fungi</taxon>
        <taxon>Fungi incertae sedis</taxon>
        <taxon>Mucoromycota</taxon>
        <taxon>Mucoromycotina</taxon>
        <taxon>Mucoromycetes</taxon>
        <taxon>Mucorales</taxon>
        <taxon>Mucorineae</taxon>
        <taxon>Rhizopodaceae</taxon>
        <taxon>Rhizopus</taxon>
    </lineage>
</organism>
<keyword evidence="4" id="KW-0805">Transcription regulation</keyword>
<evidence type="ECO:0000313" key="11">
    <source>
        <dbReference type="Proteomes" id="UP000253551"/>
    </source>
</evidence>
<gene>
    <name evidence="10" type="primary">SIN3_8</name>
    <name evidence="10" type="ORF">CU098_010821</name>
</gene>
<dbReference type="PANTHER" id="PTHR12346:SF0">
    <property type="entry name" value="SIN3A, ISOFORM G"/>
    <property type="match status" value="1"/>
</dbReference>
<feature type="region of interest" description="Disordered" evidence="8">
    <location>
        <begin position="1"/>
        <end position="30"/>
    </location>
</feature>
<dbReference type="Pfam" id="PF08295">
    <property type="entry name" value="Sin3_corepress"/>
    <property type="match status" value="1"/>
</dbReference>
<feature type="compositionally biased region" description="Basic residues" evidence="8">
    <location>
        <begin position="294"/>
        <end position="308"/>
    </location>
</feature>
<evidence type="ECO:0000256" key="8">
    <source>
        <dbReference type="SAM" id="MobiDB-lite"/>
    </source>
</evidence>
<dbReference type="FunFam" id="1.20.1160.11:FF:000002">
    <property type="entry name" value="Paired amphipathic helix protein SIN3"/>
    <property type="match status" value="1"/>
</dbReference>
<dbReference type="InterPro" id="IPR036600">
    <property type="entry name" value="PAH_sf"/>
</dbReference>